<keyword evidence="7 10" id="KW-0472">Membrane</keyword>
<comment type="subcellular location">
    <subcellularLocation>
        <location evidence="1">Membrane</location>
    </subcellularLocation>
</comment>
<keyword evidence="3" id="KW-0479">Metal-binding</keyword>
<reference evidence="13" key="2">
    <citation type="journal article" date="2016" name="Sci. Rep.">
        <title>Dictyocaulus viviparus genome, variome and transcriptome elucidate lungworm biology and support future intervention.</title>
        <authorList>
            <person name="McNulty S.N."/>
            <person name="Strube C."/>
            <person name="Rosa B.A."/>
            <person name="Martin J.C."/>
            <person name="Tyagi R."/>
            <person name="Choi Y.J."/>
            <person name="Wang Q."/>
            <person name="Hallsworth Pepin K."/>
            <person name="Zhang X."/>
            <person name="Ozersky P."/>
            <person name="Wilson R.K."/>
            <person name="Sternberg P.W."/>
            <person name="Gasser R.B."/>
            <person name="Mitreva M."/>
        </authorList>
    </citation>
    <scope>NUCLEOTIDE SEQUENCE [LARGE SCALE GENOMIC DNA]</scope>
    <source>
        <strain evidence="13">HannoverDv2000</strain>
    </source>
</reference>
<dbReference type="SMART" id="SM00184">
    <property type="entry name" value="RING"/>
    <property type="match status" value="1"/>
</dbReference>
<keyword evidence="6 10" id="KW-1133">Transmembrane helix</keyword>
<dbReference type="GO" id="GO:0008270">
    <property type="term" value="F:zinc ion binding"/>
    <property type="evidence" value="ECO:0007669"/>
    <property type="project" value="UniProtKB-KW"/>
</dbReference>
<feature type="compositionally biased region" description="Basic and acidic residues" evidence="9">
    <location>
        <begin position="474"/>
        <end position="491"/>
    </location>
</feature>
<evidence type="ECO:0000256" key="9">
    <source>
        <dbReference type="SAM" id="MobiDB-lite"/>
    </source>
</evidence>
<evidence type="ECO:0000256" key="4">
    <source>
        <dbReference type="ARBA" id="ARBA00022771"/>
    </source>
</evidence>
<keyword evidence="4 8" id="KW-0863">Zinc-finger</keyword>
<evidence type="ECO:0000256" key="10">
    <source>
        <dbReference type="SAM" id="Phobius"/>
    </source>
</evidence>
<dbReference type="InterPro" id="IPR013083">
    <property type="entry name" value="Znf_RING/FYVE/PHD"/>
</dbReference>
<protein>
    <submittedName>
        <fullName evidence="12">Zinc finger, C3HC4 type</fullName>
    </submittedName>
</protein>
<dbReference type="STRING" id="29172.A0A0D8XVX5"/>
<dbReference type="SUPFAM" id="SSF57850">
    <property type="entry name" value="RING/U-box"/>
    <property type="match status" value="1"/>
</dbReference>
<dbReference type="GO" id="GO:0005634">
    <property type="term" value="C:nucleus"/>
    <property type="evidence" value="ECO:0007669"/>
    <property type="project" value="TreeGrafter"/>
</dbReference>
<evidence type="ECO:0000256" key="3">
    <source>
        <dbReference type="ARBA" id="ARBA00022723"/>
    </source>
</evidence>
<keyword evidence="2 10" id="KW-0812">Transmembrane</keyword>
<dbReference type="Pfam" id="PF02225">
    <property type="entry name" value="PA"/>
    <property type="match status" value="1"/>
</dbReference>
<dbReference type="InterPro" id="IPR051834">
    <property type="entry name" value="RING_finger_E3_ligase"/>
</dbReference>
<dbReference type="EMBL" id="KN716256">
    <property type="protein sequence ID" value="KJH48768.1"/>
    <property type="molecule type" value="Genomic_DNA"/>
</dbReference>
<organism evidence="12 13">
    <name type="scientific">Dictyocaulus viviparus</name>
    <name type="common">Bovine lungworm</name>
    <dbReference type="NCBI Taxonomy" id="29172"/>
    <lineage>
        <taxon>Eukaryota</taxon>
        <taxon>Metazoa</taxon>
        <taxon>Ecdysozoa</taxon>
        <taxon>Nematoda</taxon>
        <taxon>Chromadorea</taxon>
        <taxon>Rhabditida</taxon>
        <taxon>Rhabditina</taxon>
        <taxon>Rhabditomorpha</taxon>
        <taxon>Strongyloidea</taxon>
        <taxon>Metastrongylidae</taxon>
        <taxon>Dictyocaulus</taxon>
    </lineage>
</organism>
<evidence type="ECO:0000313" key="12">
    <source>
        <dbReference type="EMBL" id="KJH48768.1"/>
    </source>
</evidence>
<dbReference type="InterPro" id="IPR003137">
    <property type="entry name" value="PA_domain"/>
</dbReference>
<feature type="domain" description="RING-type" evidence="11">
    <location>
        <begin position="247"/>
        <end position="289"/>
    </location>
</feature>
<evidence type="ECO:0000259" key="11">
    <source>
        <dbReference type="PROSITE" id="PS50089"/>
    </source>
</evidence>
<proteinExistence type="predicted"/>
<evidence type="ECO:0000256" key="7">
    <source>
        <dbReference type="ARBA" id="ARBA00023136"/>
    </source>
</evidence>
<evidence type="ECO:0000256" key="5">
    <source>
        <dbReference type="ARBA" id="ARBA00022833"/>
    </source>
</evidence>
<sequence length="512" mass="57588">MLLFHSSYPSFDVHFSILLVLTIDLFVDGQFVVEVLEPARMGIRRSVQRCEATGANFGADIVTFSFGTEAIGCALNVNPFDACTNVTYPVNITLCESNFALVPRGNCNFSIKAYRVQHAKPSGFQALIVYNFEGEVPIDMAGSKYADLVRIPVLMISYECMVAINITYPASKGYIVQVKVSPGYYDLFRYLIPFVVVVGFCFIVLLISLAIRLCRERRRVARKRLSKRNLRKIPTRRFRKGDEPETCAICLDDFIEGEKLRVLPCRHTYHCKCIDPWLTQNRKVCPMCKRRVGAKNSDSESSEEEVRQEQPSFQNSSVIHTYLEDEETSSTPTPSISHVLADVHHSDIGGSREQLVETDENVFSERMTDDGAETNTLSQSFKNRLKGFFTKSSSRSPMDEVKGSGEVNNAYEGGSTPPVDTASVQTIFEDMSSDEGADVRMRHHSSDYHVNSNEPMVHESMSEDQLNQLDVDEERAKDACTRRGYENEKSIPDTPLSDDEGGFSRTFDNFSA</sequence>
<feature type="region of interest" description="Disordered" evidence="9">
    <location>
        <begin position="296"/>
        <end position="316"/>
    </location>
</feature>
<evidence type="ECO:0000256" key="8">
    <source>
        <dbReference type="PROSITE-ProRule" id="PRU00175"/>
    </source>
</evidence>
<dbReference type="OrthoDB" id="8062037at2759"/>
<dbReference type="FunFam" id="3.30.40.10:FF:000429">
    <property type="entry name" value="E3 ubiquitin-protein ligase RNF13"/>
    <property type="match status" value="1"/>
</dbReference>
<dbReference type="Pfam" id="PF13639">
    <property type="entry name" value="zf-RING_2"/>
    <property type="match status" value="1"/>
</dbReference>
<feature type="region of interest" description="Disordered" evidence="9">
    <location>
        <begin position="452"/>
        <end position="512"/>
    </location>
</feature>
<dbReference type="Gene3D" id="3.30.40.10">
    <property type="entry name" value="Zinc/RING finger domain, C3HC4 (zinc finger)"/>
    <property type="match status" value="1"/>
</dbReference>
<dbReference type="Proteomes" id="UP000053766">
    <property type="component" value="Unassembled WGS sequence"/>
</dbReference>
<feature type="transmembrane region" description="Helical" evidence="10">
    <location>
        <begin position="148"/>
        <end position="170"/>
    </location>
</feature>
<accession>A0A0D8XVX5</accession>
<gene>
    <name evidence="12" type="ORF">DICVIV_05093</name>
</gene>
<dbReference type="PANTHER" id="PTHR45931">
    <property type="entry name" value="SI:CH211-59O9.10"/>
    <property type="match status" value="1"/>
</dbReference>
<reference evidence="12 13" key="1">
    <citation type="submission" date="2013-11" db="EMBL/GenBank/DDBJ databases">
        <title>Draft genome of the bovine lungworm Dictyocaulus viviparus.</title>
        <authorList>
            <person name="Mitreva M."/>
        </authorList>
    </citation>
    <scope>NUCLEOTIDE SEQUENCE [LARGE SCALE GENOMIC DNA]</scope>
    <source>
        <strain evidence="12 13">HannoverDv2000</strain>
    </source>
</reference>
<dbReference type="AlphaFoldDB" id="A0A0D8XVX5"/>
<feature type="transmembrane region" description="Helical" evidence="10">
    <location>
        <begin position="15"/>
        <end position="36"/>
    </location>
</feature>
<evidence type="ECO:0000313" key="13">
    <source>
        <dbReference type="Proteomes" id="UP000053766"/>
    </source>
</evidence>
<dbReference type="PANTHER" id="PTHR45931:SF20">
    <property type="entry name" value="RING-TYPE E3 UBIQUITIN TRANSFERASE"/>
    <property type="match status" value="1"/>
</dbReference>
<name>A0A0D8XVX5_DICVI</name>
<dbReference type="GO" id="GO:0016020">
    <property type="term" value="C:membrane"/>
    <property type="evidence" value="ECO:0007669"/>
    <property type="project" value="UniProtKB-SubCell"/>
</dbReference>
<dbReference type="GO" id="GO:0061630">
    <property type="term" value="F:ubiquitin protein ligase activity"/>
    <property type="evidence" value="ECO:0007669"/>
    <property type="project" value="TreeGrafter"/>
</dbReference>
<evidence type="ECO:0000256" key="1">
    <source>
        <dbReference type="ARBA" id="ARBA00004370"/>
    </source>
</evidence>
<dbReference type="Gene3D" id="3.50.30.30">
    <property type="match status" value="1"/>
</dbReference>
<dbReference type="InterPro" id="IPR001841">
    <property type="entry name" value="Znf_RING"/>
</dbReference>
<keyword evidence="13" id="KW-1185">Reference proteome</keyword>
<evidence type="ECO:0000256" key="6">
    <source>
        <dbReference type="ARBA" id="ARBA00022989"/>
    </source>
</evidence>
<evidence type="ECO:0000256" key="2">
    <source>
        <dbReference type="ARBA" id="ARBA00022692"/>
    </source>
</evidence>
<dbReference type="PROSITE" id="PS50089">
    <property type="entry name" value="ZF_RING_2"/>
    <property type="match status" value="1"/>
</dbReference>
<keyword evidence="5" id="KW-0862">Zinc</keyword>
<feature type="transmembrane region" description="Helical" evidence="10">
    <location>
        <begin position="190"/>
        <end position="214"/>
    </location>
</feature>
<dbReference type="GO" id="GO:0006511">
    <property type="term" value="P:ubiquitin-dependent protein catabolic process"/>
    <property type="evidence" value="ECO:0007669"/>
    <property type="project" value="TreeGrafter"/>
</dbReference>